<keyword evidence="4 15" id="KW-0285">Flavoprotein</keyword>
<evidence type="ECO:0000313" key="19">
    <source>
        <dbReference type="EMBL" id="OAQ82067.1"/>
    </source>
</evidence>
<dbReference type="CDD" id="cd06183">
    <property type="entry name" value="cyt_b5_reduct_like"/>
    <property type="match status" value="1"/>
</dbReference>
<dbReference type="GO" id="GO:0090524">
    <property type="term" value="F:cytochrome-b5 reductase activity, acting on NADH"/>
    <property type="evidence" value="ECO:0007669"/>
    <property type="project" value="UniProtKB-EC"/>
</dbReference>
<dbReference type="STRING" id="33203.A0A179GVT1"/>
<organism evidence="19 21">
    <name type="scientific">Purpureocillium lilacinum</name>
    <name type="common">Paecilomyces lilacinus</name>
    <dbReference type="NCBI Taxonomy" id="33203"/>
    <lineage>
        <taxon>Eukaryota</taxon>
        <taxon>Fungi</taxon>
        <taxon>Dikarya</taxon>
        <taxon>Ascomycota</taxon>
        <taxon>Pezizomycotina</taxon>
        <taxon>Sordariomycetes</taxon>
        <taxon>Hypocreomycetidae</taxon>
        <taxon>Hypocreales</taxon>
        <taxon>Ophiocordycipitaceae</taxon>
        <taxon>Purpureocillium</taxon>
    </lineage>
</organism>
<dbReference type="PROSITE" id="PS51384">
    <property type="entry name" value="FAD_FR"/>
    <property type="match status" value="1"/>
</dbReference>
<dbReference type="InterPro" id="IPR001433">
    <property type="entry name" value="OxRdtase_FAD/NAD-bd"/>
</dbReference>
<evidence type="ECO:0000256" key="6">
    <source>
        <dbReference type="ARBA" id="ARBA00022787"/>
    </source>
</evidence>
<proteinExistence type="inferred from homology"/>
<reference evidence="18 22" key="3">
    <citation type="journal article" date="2024" name="Microbiol. Resour. Announc.">
        <title>Genome annotations for the ascomycete fungi Trichoderma harzianum, Trichoderma aggressivum, and Purpureocillium lilacinum.</title>
        <authorList>
            <person name="Beijen E.P.W."/>
            <person name="Ohm R.A."/>
        </authorList>
    </citation>
    <scope>NUCLEOTIDE SEQUENCE [LARGE SCALE GENOMIC DNA]</scope>
    <source>
        <strain evidence="18 22">CBS 150709</strain>
    </source>
</reference>
<feature type="binding site" evidence="15">
    <location>
        <position position="133"/>
    </location>
    <ligand>
        <name>FAD</name>
        <dbReference type="ChEBI" id="CHEBI:57692"/>
    </ligand>
</feature>
<dbReference type="EMBL" id="LSBH01000003">
    <property type="protein sequence ID" value="OAQ82067.1"/>
    <property type="molecule type" value="Genomic_DNA"/>
</dbReference>
<dbReference type="PANTHER" id="PTHR19370:SF101">
    <property type="entry name" value="NADH-CYTOCHROME B5 REDUCTASE"/>
    <property type="match status" value="1"/>
</dbReference>
<evidence type="ECO:0000259" key="17">
    <source>
        <dbReference type="PROSITE" id="PS51384"/>
    </source>
</evidence>
<evidence type="ECO:0000256" key="16">
    <source>
        <dbReference type="RuleBase" id="RU361226"/>
    </source>
</evidence>
<reference evidence="19 21" key="1">
    <citation type="submission" date="2016-01" db="EMBL/GenBank/DDBJ databases">
        <title>Biosynthesis of antibiotic leucinostatins and their inhibition on Phytophthora in bio-control Purpureocillium lilacinum.</title>
        <authorList>
            <person name="Wang G."/>
            <person name="Liu Z."/>
            <person name="Lin R."/>
            <person name="Li E."/>
            <person name="Mao Z."/>
            <person name="Ling J."/>
            <person name="Yin W."/>
            <person name="Xie B."/>
        </authorList>
    </citation>
    <scope>NUCLEOTIDE SEQUENCE [LARGE SCALE GENOMIC DNA]</scope>
    <source>
        <strain evidence="19">PLBJ-1</strain>
        <strain evidence="20">PLFJ-1</strain>
    </source>
</reference>
<evidence type="ECO:0000256" key="8">
    <source>
        <dbReference type="ARBA" id="ARBA00022989"/>
    </source>
</evidence>
<dbReference type="SUPFAM" id="SSF63380">
    <property type="entry name" value="Riboflavin synthase domain-like"/>
    <property type="match status" value="1"/>
</dbReference>
<dbReference type="Proteomes" id="UP001287286">
    <property type="component" value="Unassembled WGS sequence"/>
</dbReference>
<dbReference type="AlphaFoldDB" id="A0A179GVT1"/>
<evidence type="ECO:0000256" key="14">
    <source>
        <dbReference type="ARBA" id="ARBA00047682"/>
    </source>
</evidence>
<sequence>MASAPAFRSRVVAVVGTVAATGVAVGVASRFFGGAVRADSPASPRKAFGGGPAFLSLPLESAELVNHNTKKLRFRLPEKDAVSGLTLTSALLTFSWPKDQWFPVVRPYTPVSSSDEPGHIDLLVKRYPDGKSSTHLHSLEPGQSLRFLAALKGPQWTPNQVPHVVLIAGGAGITPCYQLAQGILRNPDDRTAVTLVYGANSDADVLLREELTNWEKRFPGRFKAVYTVSRPVEGSKYRKGYVNEQLLREAVPGVGGNDTKVFVCGPPPMEKSLVGDRSTKGVLEELGYRKDQVTKF</sequence>
<dbReference type="Proteomes" id="UP000078340">
    <property type="component" value="Unassembled WGS sequence"/>
</dbReference>
<dbReference type="InterPro" id="IPR039261">
    <property type="entry name" value="FNR_nucleotide-bd"/>
</dbReference>
<evidence type="ECO:0000256" key="15">
    <source>
        <dbReference type="PIRSR" id="PIRSR601834-1"/>
    </source>
</evidence>
<dbReference type="InterPro" id="IPR017927">
    <property type="entry name" value="FAD-bd_FR_type"/>
</dbReference>
<keyword evidence="11" id="KW-0496">Mitochondrion</keyword>
<evidence type="ECO:0000313" key="18">
    <source>
        <dbReference type="EMBL" id="KAK4087745.1"/>
    </source>
</evidence>
<keyword evidence="5" id="KW-0812">Transmembrane</keyword>
<protein>
    <recommendedName>
        <fullName evidence="16">NADH-cytochrome b5 reductase</fullName>
        <ecNumber evidence="16">1.6.2.2</ecNumber>
    </recommendedName>
</protein>
<feature type="domain" description="FAD-binding FR-type" evidence="17">
    <location>
        <begin position="52"/>
        <end position="161"/>
    </location>
</feature>
<feature type="binding site" evidence="15">
    <location>
        <position position="123"/>
    </location>
    <ligand>
        <name>FAD</name>
        <dbReference type="ChEBI" id="CHEBI:57692"/>
    </ligand>
</feature>
<dbReference type="InterPro" id="IPR008333">
    <property type="entry name" value="Cbr1-like_FAD-bd_dom"/>
</dbReference>
<feature type="binding site" evidence="15">
    <location>
        <position position="107"/>
    </location>
    <ligand>
        <name>FAD</name>
        <dbReference type="ChEBI" id="CHEBI:57692"/>
    </ligand>
</feature>
<comment type="function">
    <text evidence="13">May mediate the reduction of outer membrane cytochrome b5.</text>
</comment>
<dbReference type="InterPro" id="IPR017938">
    <property type="entry name" value="Riboflavin_synthase-like_b-brl"/>
</dbReference>
<dbReference type="SUPFAM" id="SSF52343">
    <property type="entry name" value="Ferredoxin reductase-like, C-terminal NADP-linked domain"/>
    <property type="match status" value="1"/>
</dbReference>
<dbReference type="Pfam" id="PF00175">
    <property type="entry name" value="NAD_binding_1"/>
    <property type="match status" value="1"/>
</dbReference>
<evidence type="ECO:0000256" key="3">
    <source>
        <dbReference type="ARBA" id="ARBA00006105"/>
    </source>
</evidence>
<comment type="similarity">
    <text evidence="3 16">Belongs to the flavoprotein pyridine nucleotide cytochrome reductase family.</text>
</comment>
<comment type="cofactor">
    <cofactor evidence="1 15 16">
        <name>FAD</name>
        <dbReference type="ChEBI" id="CHEBI:57692"/>
    </cofactor>
</comment>
<keyword evidence="22" id="KW-1185">Reference proteome</keyword>
<reference evidence="18" key="2">
    <citation type="submission" date="2023-11" db="EMBL/GenBank/DDBJ databases">
        <authorList>
            <person name="Beijen E."/>
            <person name="Ohm R.A."/>
        </authorList>
    </citation>
    <scope>NUCLEOTIDE SEQUENCE</scope>
    <source>
        <strain evidence="18">CBS 150709</strain>
    </source>
</reference>
<keyword evidence="7 15" id="KW-0274">FAD</keyword>
<keyword evidence="6" id="KW-1000">Mitochondrion outer membrane</keyword>
<evidence type="ECO:0000256" key="9">
    <source>
        <dbReference type="ARBA" id="ARBA00023002"/>
    </source>
</evidence>
<evidence type="ECO:0000313" key="22">
    <source>
        <dbReference type="Proteomes" id="UP001287286"/>
    </source>
</evidence>
<evidence type="ECO:0000256" key="7">
    <source>
        <dbReference type="ARBA" id="ARBA00022827"/>
    </source>
</evidence>
<evidence type="ECO:0000256" key="5">
    <source>
        <dbReference type="ARBA" id="ARBA00022692"/>
    </source>
</evidence>
<dbReference type="Pfam" id="PF00970">
    <property type="entry name" value="FAD_binding_6"/>
    <property type="match status" value="1"/>
</dbReference>
<evidence type="ECO:0000256" key="11">
    <source>
        <dbReference type="ARBA" id="ARBA00023128"/>
    </source>
</evidence>
<dbReference type="GO" id="GO:0006696">
    <property type="term" value="P:ergosterol biosynthetic process"/>
    <property type="evidence" value="ECO:0007669"/>
    <property type="project" value="TreeGrafter"/>
</dbReference>
<dbReference type="PRINTS" id="PR00371">
    <property type="entry name" value="FPNCR"/>
</dbReference>
<evidence type="ECO:0000256" key="10">
    <source>
        <dbReference type="ARBA" id="ARBA00023027"/>
    </source>
</evidence>
<evidence type="ECO:0000256" key="2">
    <source>
        <dbReference type="ARBA" id="ARBA00004572"/>
    </source>
</evidence>
<keyword evidence="8" id="KW-1133">Transmembrane helix</keyword>
<evidence type="ECO:0000256" key="13">
    <source>
        <dbReference type="ARBA" id="ARBA00037464"/>
    </source>
</evidence>
<keyword evidence="10 16" id="KW-0520">NAD</keyword>
<dbReference type="OrthoDB" id="432685at2759"/>
<dbReference type="EC" id="1.6.2.2" evidence="16"/>
<dbReference type="InterPro" id="IPR001834">
    <property type="entry name" value="CBR-like"/>
</dbReference>
<name>A0A179GVT1_PURLI</name>
<dbReference type="OMA" id="WLPVIRP"/>
<dbReference type="FunFam" id="3.40.50.80:FF:000009">
    <property type="entry name" value="NADH-cytochrome b5 reductase"/>
    <property type="match status" value="1"/>
</dbReference>
<dbReference type="FunFam" id="2.40.30.10:FF:000032">
    <property type="entry name" value="NADH-cytochrome b5 reductase"/>
    <property type="match status" value="1"/>
</dbReference>
<comment type="caution">
    <text evidence="19">The sequence shown here is derived from an EMBL/GenBank/DDBJ whole genome shotgun (WGS) entry which is preliminary data.</text>
</comment>
<evidence type="ECO:0000313" key="20">
    <source>
        <dbReference type="EMBL" id="OAQ92113.1"/>
    </source>
</evidence>
<dbReference type="GeneID" id="28885984"/>
<dbReference type="EMBL" id="JAWRVI010000029">
    <property type="protein sequence ID" value="KAK4087745.1"/>
    <property type="molecule type" value="Genomic_DNA"/>
</dbReference>
<dbReference type="InterPro" id="IPR001709">
    <property type="entry name" value="Flavoprot_Pyr_Nucl_cyt_Rdtase"/>
</dbReference>
<dbReference type="KEGG" id="plj:28885984"/>
<feature type="binding site" evidence="15">
    <location>
        <position position="174"/>
    </location>
    <ligand>
        <name>FAD</name>
        <dbReference type="ChEBI" id="CHEBI:57692"/>
    </ligand>
</feature>
<feature type="binding site" evidence="15">
    <location>
        <position position="108"/>
    </location>
    <ligand>
        <name>FAD</name>
        <dbReference type="ChEBI" id="CHEBI:57692"/>
    </ligand>
</feature>
<dbReference type="PANTHER" id="PTHR19370">
    <property type="entry name" value="NADH-CYTOCHROME B5 REDUCTASE"/>
    <property type="match status" value="1"/>
</dbReference>
<comment type="catalytic activity">
    <reaction evidence="14 16">
        <text>2 Fe(III)-[cytochrome b5] + NADH = 2 Fe(II)-[cytochrome b5] + NAD(+) + H(+)</text>
        <dbReference type="Rhea" id="RHEA:46680"/>
        <dbReference type="Rhea" id="RHEA-COMP:10438"/>
        <dbReference type="Rhea" id="RHEA-COMP:10439"/>
        <dbReference type="ChEBI" id="CHEBI:15378"/>
        <dbReference type="ChEBI" id="CHEBI:29033"/>
        <dbReference type="ChEBI" id="CHEBI:29034"/>
        <dbReference type="ChEBI" id="CHEBI:57540"/>
        <dbReference type="ChEBI" id="CHEBI:57945"/>
        <dbReference type="EC" id="1.6.2.2"/>
    </reaction>
</comment>
<keyword evidence="12" id="KW-0472">Membrane</keyword>
<evidence type="ECO:0000256" key="4">
    <source>
        <dbReference type="ARBA" id="ARBA00022630"/>
    </source>
</evidence>
<feature type="binding site" evidence="15">
    <location>
        <position position="125"/>
    </location>
    <ligand>
        <name>FAD</name>
        <dbReference type="ChEBI" id="CHEBI:57692"/>
    </ligand>
</feature>
<keyword evidence="9 16" id="KW-0560">Oxidoreductase</keyword>
<dbReference type="Gene3D" id="3.40.50.80">
    <property type="entry name" value="Nucleotide-binding domain of ferredoxin-NADP reductase (FNR) module"/>
    <property type="match status" value="1"/>
</dbReference>
<dbReference type="RefSeq" id="XP_018180832.1">
    <property type="nucleotide sequence ID" value="XM_018320935.1"/>
</dbReference>
<accession>A0A179GVT1</accession>
<evidence type="ECO:0000313" key="21">
    <source>
        <dbReference type="Proteomes" id="UP000078240"/>
    </source>
</evidence>
<evidence type="ECO:0000256" key="12">
    <source>
        <dbReference type="ARBA" id="ARBA00023136"/>
    </source>
</evidence>
<gene>
    <name evidence="18" type="ORF">Purlil1_7802</name>
    <name evidence="19" type="ORF">VFPBJ_04651</name>
    <name evidence="20" type="ORF">VFPFJ_03853</name>
</gene>
<dbReference type="EMBL" id="LSBI01000003">
    <property type="protein sequence ID" value="OAQ92113.1"/>
    <property type="molecule type" value="Genomic_DNA"/>
</dbReference>
<evidence type="ECO:0000256" key="1">
    <source>
        <dbReference type="ARBA" id="ARBA00001974"/>
    </source>
</evidence>
<comment type="subcellular location">
    <subcellularLocation>
        <location evidence="2">Mitochondrion outer membrane</location>
        <topology evidence="2">Single-pass membrane protein</topology>
    </subcellularLocation>
</comment>
<feature type="binding site" evidence="15">
    <location>
        <position position="106"/>
    </location>
    <ligand>
        <name>FAD</name>
        <dbReference type="ChEBI" id="CHEBI:57692"/>
    </ligand>
</feature>
<dbReference type="GO" id="GO:0005741">
    <property type="term" value="C:mitochondrial outer membrane"/>
    <property type="evidence" value="ECO:0007669"/>
    <property type="project" value="UniProtKB-SubCell"/>
</dbReference>
<dbReference type="Gene3D" id="2.40.30.10">
    <property type="entry name" value="Translation factors"/>
    <property type="match status" value="1"/>
</dbReference>
<dbReference type="PRINTS" id="PR00406">
    <property type="entry name" value="CYTB5RDTASE"/>
</dbReference>
<dbReference type="Proteomes" id="UP000078240">
    <property type="component" value="Unassembled WGS sequence"/>
</dbReference>
<feature type="binding site" evidence="15">
    <location>
        <position position="131"/>
    </location>
    <ligand>
        <name>FAD</name>
        <dbReference type="ChEBI" id="CHEBI:57692"/>
    </ligand>
</feature>